<dbReference type="AlphaFoldDB" id="A0A9Q9EQ55"/>
<dbReference type="InterPro" id="IPR013830">
    <property type="entry name" value="SGNH_hydro"/>
</dbReference>
<proteinExistence type="predicted"/>
<keyword evidence="3" id="KW-0378">Hydrolase</keyword>
<feature type="compositionally biased region" description="Pro residues" evidence="1">
    <location>
        <begin position="623"/>
        <end position="650"/>
    </location>
</feature>
<organism evidence="3 4">
    <name type="scientific">Septoria linicola</name>
    <dbReference type="NCBI Taxonomy" id="215465"/>
    <lineage>
        <taxon>Eukaryota</taxon>
        <taxon>Fungi</taxon>
        <taxon>Dikarya</taxon>
        <taxon>Ascomycota</taxon>
        <taxon>Pezizomycotina</taxon>
        <taxon>Dothideomycetes</taxon>
        <taxon>Dothideomycetidae</taxon>
        <taxon>Mycosphaerellales</taxon>
        <taxon>Mycosphaerellaceae</taxon>
        <taxon>Septoria</taxon>
    </lineage>
</organism>
<evidence type="ECO:0000313" key="4">
    <source>
        <dbReference type="Proteomes" id="UP001056384"/>
    </source>
</evidence>
<evidence type="ECO:0000256" key="1">
    <source>
        <dbReference type="SAM" id="MobiDB-lite"/>
    </source>
</evidence>
<dbReference type="PANTHER" id="PTHR37981">
    <property type="entry name" value="LIPASE 2"/>
    <property type="match status" value="1"/>
</dbReference>
<protein>
    <submittedName>
        <fullName evidence="3">SGNH hydrolase-type esterase domain, SGNH hydrolase superfamily</fullName>
    </submittedName>
</protein>
<reference evidence="3" key="1">
    <citation type="submission" date="2022-06" db="EMBL/GenBank/DDBJ databases">
        <title>Complete genome sequences of two strains of the flax pathogen Septoria linicola.</title>
        <authorList>
            <person name="Lapalu N."/>
            <person name="Simon A."/>
            <person name="Demenou B."/>
            <person name="Paumier D."/>
            <person name="Guillot M.-P."/>
            <person name="Gout L."/>
            <person name="Valade R."/>
        </authorList>
    </citation>
    <scope>NUCLEOTIDE SEQUENCE</scope>
    <source>
        <strain evidence="3">SE15195</strain>
    </source>
</reference>
<gene>
    <name evidence="3" type="ORF">Slin15195_G117610</name>
</gene>
<accession>A0A9Q9EQ55</accession>
<dbReference type="GO" id="GO:0016788">
    <property type="term" value="F:hydrolase activity, acting on ester bonds"/>
    <property type="evidence" value="ECO:0007669"/>
    <property type="project" value="InterPro"/>
</dbReference>
<dbReference type="GO" id="GO:0006629">
    <property type="term" value="P:lipid metabolic process"/>
    <property type="evidence" value="ECO:0007669"/>
    <property type="project" value="TreeGrafter"/>
</dbReference>
<dbReference type="EMBL" id="CP099428">
    <property type="protein sequence ID" value="USW58442.1"/>
    <property type="molecule type" value="Genomic_DNA"/>
</dbReference>
<sequence length="779" mass="85665">MQGLTGCTAIITSSRGIWAGHLWEGSLEINGPSAFTERFKLGEKGQNDRPSKEFQAVAVDIFGASTTARQKEQRPLWISLADLKRDKDDPFQDGADAEIFLLTKADKDDLSMARYPERIAQLRKKFRQLVPGSNYEERVYSQLDKAVPAVIRGVIAVQYSPYDHDGDDEDCTPQARVRVFNARNREPAIDKSWAATGSQVSTKRKRNACKPRDSWPIQNGYVAFGDSYAAGMGTGVTTSDACRIGTANVGDLLHAYTNNSNVDYQRRMCSGDTTTGLNRQIDEWTNPQKADLATLTMGGNDVGFSDIVWYCVVDPVWVPWYTSSNCNGAKEKAIKMMKDEGKDGIKAKLSAAYRRILEKSSREDFHLYVSGYPSGFWNTDDIQPLDCKSTTFNYWRPSYCPHVFHECYGLDNIYLEVNLRTELNGLVYSLNQVIYSAIQDFNSAMGQNQVHFVDVARYYDNHRWCEPNSNPEFHEPMANRSDTWFFLSGWPDVGATSAIGALTGKDPSEIAEIAALVSKGKIELPAPDRCDSEQGTDPDPYSKWLCRVSQNITADPQGILAKTWKAANDDISAKNLNSQSIGFFTPTNQVKTFHPRTPGMMAYRDSIVEAIKNVQTFGASAVSPPPRPVPSQPKASPSPNPEPAAPPATPNSPQQSSPAEPVLGQLECHPASNGHVDVDSGSQAAFAEEACAKSDSHTIKPGDASANIHHEPVEFPGYIYDVYWTDDCQGDEMNAGKPLAGPETCASLLSSTYKNCNNGGTGGKIRAGCLTYDFSVGKK</sequence>
<name>A0A9Q9EQ55_9PEZI</name>
<dbReference type="Gene3D" id="3.40.50.1110">
    <property type="entry name" value="SGNH hydrolase"/>
    <property type="match status" value="1"/>
</dbReference>
<evidence type="ECO:0000259" key="2">
    <source>
        <dbReference type="Pfam" id="PF13472"/>
    </source>
</evidence>
<dbReference type="CDD" id="cd01823">
    <property type="entry name" value="SEST_like"/>
    <property type="match status" value="1"/>
</dbReference>
<keyword evidence="4" id="KW-1185">Reference proteome</keyword>
<dbReference type="SUPFAM" id="SSF52266">
    <property type="entry name" value="SGNH hydrolase"/>
    <property type="match status" value="1"/>
</dbReference>
<dbReference type="InterPro" id="IPR036514">
    <property type="entry name" value="SGNH_hydro_sf"/>
</dbReference>
<feature type="domain" description="SGNH hydrolase-type esterase" evidence="2">
    <location>
        <begin position="223"/>
        <end position="348"/>
    </location>
</feature>
<dbReference type="InterPro" id="IPR037460">
    <property type="entry name" value="SEST-like"/>
</dbReference>
<dbReference type="PANTHER" id="PTHR37981:SF1">
    <property type="entry name" value="SGNH HYDROLASE-TYPE ESTERASE DOMAIN-CONTAINING PROTEIN"/>
    <property type="match status" value="1"/>
</dbReference>
<dbReference type="Proteomes" id="UP001056384">
    <property type="component" value="Chromosome 11"/>
</dbReference>
<dbReference type="Pfam" id="PF13472">
    <property type="entry name" value="Lipase_GDSL_2"/>
    <property type="match status" value="1"/>
</dbReference>
<feature type="region of interest" description="Disordered" evidence="1">
    <location>
        <begin position="618"/>
        <end position="679"/>
    </location>
</feature>
<evidence type="ECO:0000313" key="3">
    <source>
        <dbReference type="EMBL" id="USW58442.1"/>
    </source>
</evidence>